<sequence>MSEEKLEKLMRIKGAVAAGQYKLTGELVAYKGEIPKEVAEMVAEMCAANTMMAKMQADGFSAFSKMNWKPLIGWAVAAGEYAVCVVGEYGVFVKLNEADFNEIFKTLREVAGI</sequence>
<accession>A0A2T9X8N4</accession>
<dbReference type="InterPro" id="IPR018685">
    <property type="entry name" value="DUF2173"/>
</dbReference>
<dbReference type="RefSeq" id="WP_013776673.1">
    <property type="nucleotide sequence ID" value="NC_015518.1"/>
</dbReference>
<proteinExistence type="predicted"/>
<dbReference type="OMA" id="GPKYSVC"/>
<dbReference type="EMBL" id="QEFD01000097">
    <property type="protein sequence ID" value="PVU76449.1"/>
    <property type="molecule type" value="Genomic_DNA"/>
</dbReference>
<organism evidence="1 2">
    <name type="scientific">Acidianus hospitalis</name>
    <dbReference type="NCBI Taxonomy" id="563177"/>
    <lineage>
        <taxon>Archaea</taxon>
        <taxon>Thermoproteota</taxon>
        <taxon>Thermoprotei</taxon>
        <taxon>Sulfolobales</taxon>
        <taxon>Sulfolobaceae</taxon>
        <taxon>Acidianus</taxon>
    </lineage>
</organism>
<reference evidence="1 2" key="1">
    <citation type="journal article" date="2015" name="Appl. Environ. Microbiol.">
        <title>Nanoarchaeota, Their Sulfolobales Host, and Nanoarchaeota Virus Distribution across Yellowstone National Park Hot Springs.</title>
        <authorList>
            <person name="Munson-McGee J.H."/>
            <person name="Field E.K."/>
            <person name="Bateson M."/>
            <person name="Rooney C."/>
            <person name="Stepanauskas R."/>
            <person name="Young M.J."/>
        </authorList>
    </citation>
    <scope>NUCLEOTIDE SEQUENCE [LARGE SCALE GENOMIC DNA]</scope>
    <source>
        <strain evidence="1">SCGC AC-742_N10</strain>
    </source>
</reference>
<evidence type="ECO:0000313" key="2">
    <source>
        <dbReference type="Proteomes" id="UP000245638"/>
    </source>
</evidence>
<protein>
    <submittedName>
        <fullName evidence="1">DUF2173 domain-containing protein</fullName>
    </submittedName>
</protein>
<gene>
    <name evidence="1" type="ORF">DDW13_02995</name>
</gene>
<dbReference type="PIRSF" id="PIRSF006821">
    <property type="entry name" value="UCP006821"/>
    <property type="match status" value="1"/>
</dbReference>
<dbReference type="Pfam" id="PF09941">
    <property type="entry name" value="DUF2173"/>
    <property type="match status" value="1"/>
</dbReference>
<name>A0A2T9X8N4_9CREN</name>
<comment type="caution">
    <text evidence="1">The sequence shown here is derived from an EMBL/GenBank/DDBJ whole genome shotgun (WGS) entry which is preliminary data.</text>
</comment>
<dbReference type="AlphaFoldDB" id="A0A2T9X8N4"/>
<dbReference type="Proteomes" id="UP000245638">
    <property type="component" value="Unassembled WGS sequence"/>
</dbReference>
<evidence type="ECO:0000313" key="1">
    <source>
        <dbReference type="EMBL" id="PVU76449.1"/>
    </source>
</evidence>